<accession>A0A8J2VLT8</accession>
<comment type="caution">
    <text evidence="3">The sequence shown here is derived from an EMBL/GenBank/DDBJ whole genome shotgun (WGS) entry which is preliminary data.</text>
</comment>
<sequence length="197" mass="22895">MNPIITALWERIKQFQEQFSTWSTRKQWLFIALVVLWLGGVLFFWFYPFEKPSDSKQQSQPEKIQSVDPVAVKPPPPDQQPKPESSTQTKQDTEAARSVAKKYLSIYYEQPRKSPQDLAQQLEPYASPVILQSIAESMKVPEPTKIKKLVLSEVKPPFVPDGITYHAIITTDQEEFDYWFTLTKVQGKWMVSREEVM</sequence>
<keyword evidence="2" id="KW-0812">Transmembrane</keyword>
<reference evidence="3" key="2">
    <citation type="submission" date="2020-09" db="EMBL/GenBank/DDBJ databases">
        <authorList>
            <person name="Sun Q."/>
            <person name="Zhou Y."/>
        </authorList>
    </citation>
    <scope>NUCLEOTIDE SEQUENCE</scope>
    <source>
        <strain evidence="3">CGMCC 1.15179</strain>
    </source>
</reference>
<name>A0A8J2VLT8_9BACL</name>
<dbReference type="RefSeq" id="WP_188649024.1">
    <property type="nucleotide sequence ID" value="NZ_BMHQ01000018.1"/>
</dbReference>
<reference evidence="3" key="1">
    <citation type="journal article" date="2014" name="Int. J. Syst. Evol. Microbiol.">
        <title>Complete genome sequence of Corynebacterium casei LMG S-19264T (=DSM 44701T), isolated from a smear-ripened cheese.</title>
        <authorList>
            <consortium name="US DOE Joint Genome Institute (JGI-PGF)"/>
            <person name="Walter F."/>
            <person name="Albersmeier A."/>
            <person name="Kalinowski J."/>
            <person name="Ruckert C."/>
        </authorList>
    </citation>
    <scope>NUCLEOTIDE SEQUENCE</scope>
    <source>
        <strain evidence="3">CGMCC 1.15179</strain>
    </source>
</reference>
<dbReference type="AlphaFoldDB" id="A0A8J2VLT8"/>
<keyword evidence="2" id="KW-1133">Transmembrane helix</keyword>
<feature type="transmembrane region" description="Helical" evidence="2">
    <location>
        <begin position="28"/>
        <end position="47"/>
    </location>
</feature>
<evidence type="ECO:0000256" key="2">
    <source>
        <dbReference type="SAM" id="Phobius"/>
    </source>
</evidence>
<protein>
    <submittedName>
        <fullName evidence="3">Uncharacterized protein</fullName>
    </submittedName>
</protein>
<dbReference type="EMBL" id="BMHQ01000018">
    <property type="protein sequence ID" value="GGE28669.1"/>
    <property type="molecule type" value="Genomic_DNA"/>
</dbReference>
<keyword evidence="2" id="KW-0472">Membrane</keyword>
<gene>
    <name evidence="3" type="ORF">GCM10011571_33470</name>
</gene>
<proteinExistence type="predicted"/>
<evidence type="ECO:0000313" key="4">
    <source>
        <dbReference type="Proteomes" id="UP000625210"/>
    </source>
</evidence>
<dbReference type="Proteomes" id="UP000625210">
    <property type="component" value="Unassembled WGS sequence"/>
</dbReference>
<keyword evidence="4" id="KW-1185">Reference proteome</keyword>
<organism evidence="3 4">
    <name type="scientific">Marinithermofilum abyssi</name>
    <dbReference type="NCBI Taxonomy" id="1571185"/>
    <lineage>
        <taxon>Bacteria</taxon>
        <taxon>Bacillati</taxon>
        <taxon>Bacillota</taxon>
        <taxon>Bacilli</taxon>
        <taxon>Bacillales</taxon>
        <taxon>Thermoactinomycetaceae</taxon>
        <taxon>Marinithermofilum</taxon>
    </lineage>
</organism>
<evidence type="ECO:0000313" key="3">
    <source>
        <dbReference type="EMBL" id="GGE28669.1"/>
    </source>
</evidence>
<feature type="region of interest" description="Disordered" evidence="1">
    <location>
        <begin position="52"/>
        <end position="94"/>
    </location>
</feature>
<evidence type="ECO:0000256" key="1">
    <source>
        <dbReference type="SAM" id="MobiDB-lite"/>
    </source>
</evidence>